<organism evidence="2">
    <name type="scientific">marine sediment metagenome</name>
    <dbReference type="NCBI Taxonomy" id="412755"/>
    <lineage>
        <taxon>unclassified sequences</taxon>
        <taxon>metagenomes</taxon>
        <taxon>ecological metagenomes</taxon>
    </lineage>
</organism>
<feature type="transmembrane region" description="Helical" evidence="1">
    <location>
        <begin position="21"/>
        <end position="39"/>
    </location>
</feature>
<proteinExistence type="predicted"/>
<sequence>MFRNSSCKYSLTFKRIKIINHFFVSIILFLSYVVTWAFAGTRTLVRLGIAYLLKKRYIIEFFYGDYCHTCGEFSTRKYLNAFHFNHVYEDKKTVTFTKLSKYLTCSEIVQILVEQEGGGGFTCANCNGVIHYDKHIHLLDQIYEDKNMIKRVLEDRNRVLQKFIPIYKSSEIKDPLRQSMRISDSFEKYLTAINRISKSGCLVTNKALANELLLSVYGVISRFFKRNSVVMKQYVEIDKTKRPTVYTLTNKGVEAISLIQYFKDYFNSI</sequence>
<keyword evidence="1" id="KW-0472">Membrane</keyword>
<dbReference type="EMBL" id="LAZR01046935">
    <property type="protein sequence ID" value="KKK95380.1"/>
    <property type="molecule type" value="Genomic_DNA"/>
</dbReference>
<protein>
    <submittedName>
        <fullName evidence="2">Uncharacterized protein</fullName>
    </submittedName>
</protein>
<dbReference type="AlphaFoldDB" id="A0A0F9AAY9"/>
<name>A0A0F9AAY9_9ZZZZ</name>
<evidence type="ECO:0000256" key="1">
    <source>
        <dbReference type="SAM" id="Phobius"/>
    </source>
</evidence>
<keyword evidence="1" id="KW-0812">Transmembrane</keyword>
<evidence type="ECO:0000313" key="2">
    <source>
        <dbReference type="EMBL" id="KKK95380.1"/>
    </source>
</evidence>
<accession>A0A0F9AAY9</accession>
<keyword evidence="1" id="KW-1133">Transmembrane helix</keyword>
<reference evidence="2" key="1">
    <citation type="journal article" date="2015" name="Nature">
        <title>Complex archaea that bridge the gap between prokaryotes and eukaryotes.</title>
        <authorList>
            <person name="Spang A."/>
            <person name="Saw J.H."/>
            <person name="Jorgensen S.L."/>
            <person name="Zaremba-Niedzwiedzka K."/>
            <person name="Martijn J."/>
            <person name="Lind A.E."/>
            <person name="van Eijk R."/>
            <person name="Schleper C."/>
            <person name="Guy L."/>
            <person name="Ettema T.J."/>
        </authorList>
    </citation>
    <scope>NUCLEOTIDE SEQUENCE</scope>
</reference>
<gene>
    <name evidence="2" type="ORF">LCGC14_2673380</name>
</gene>
<comment type="caution">
    <text evidence="2">The sequence shown here is derived from an EMBL/GenBank/DDBJ whole genome shotgun (WGS) entry which is preliminary data.</text>
</comment>